<comment type="similarity">
    <text evidence="3">Belongs to the TO family.</text>
</comment>
<gene>
    <name evidence="5" type="ORF">SPLIT_LOCUS11871</name>
</gene>
<proteinExistence type="inferred from homology"/>
<dbReference type="Gene3D" id="3.15.10.30">
    <property type="entry name" value="Haemolymph juvenile hormone binding protein"/>
    <property type="match status" value="1"/>
</dbReference>
<dbReference type="Proteomes" id="UP001153321">
    <property type="component" value="Chromosome 8"/>
</dbReference>
<dbReference type="InterPro" id="IPR038606">
    <property type="entry name" value="To_sf"/>
</dbReference>
<dbReference type="EMBL" id="LR824539">
    <property type="protein sequence ID" value="CAH1646519.1"/>
    <property type="molecule type" value="Genomic_DNA"/>
</dbReference>
<dbReference type="Pfam" id="PF06585">
    <property type="entry name" value="JHBP"/>
    <property type="match status" value="1"/>
</dbReference>
<evidence type="ECO:0000313" key="5">
    <source>
        <dbReference type="EMBL" id="CAH1646519.1"/>
    </source>
</evidence>
<keyword evidence="1 4" id="KW-0732">Signal</keyword>
<dbReference type="SMART" id="SM00700">
    <property type="entry name" value="JHBP"/>
    <property type="match status" value="1"/>
</dbReference>
<keyword evidence="6" id="KW-1185">Reference proteome</keyword>
<feature type="signal peptide" evidence="4">
    <location>
        <begin position="1"/>
        <end position="22"/>
    </location>
</feature>
<dbReference type="GO" id="GO:0005615">
    <property type="term" value="C:extracellular space"/>
    <property type="evidence" value="ECO:0007669"/>
    <property type="project" value="TreeGrafter"/>
</dbReference>
<dbReference type="AlphaFoldDB" id="A0A9P0IGW2"/>
<dbReference type="GO" id="GO:0007623">
    <property type="term" value="P:circadian rhythm"/>
    <property type="evidence" value="ECO:0007669"/>
    <property type="project" value="UniProtKB-ARBA"/>
</dbReference>
<evidence type="ECO:0000256" key="2">
    <source>
        <dbReference type="ARBA" id="ARBA00023108"/>
    </source>
</evidence>
<reference evidence="5" key="1">
    <citation type="submission" date="2022-02" db="EMBL/GenBank/DDBJ databases">
        <authorList>
            <person name="King R."/>
        </authorList>
    </citation>
    <scope>NUCLEOTIDE SEQUENCE</scope>
</reference>
<keyword evidence="2" id="KW-0090">Biological rhythms</keyword>
<protein>
    <submittedName>
        <fullName evidence="5">Uncharacterized protein</fullName>
    </submittedName>
</protein>
<name>A0A9P0IGW2_SPOLI</name>
<evidence type="ECO:0000313" key="6">
    <source>
        <dbReference type="Proteomes" id="UP001153321"/>
    </source>
</evidence>
<dbReference type="PANTHER" id="PTHR11008">
    <property type="entry name" value="PROTEIN TAKEOUT-LIKE PROTEIN"/>
    <property type="match status" value="1"/>
</dbReference>
<feature type="chain" id="PRO_5040492109" evidence="4">
    <location>
        <begin position="23"/>
        <end position="266"/>
    </location>
</feature>
<sequence length="266" mass="30078">MPNQNMQFKLFIVMLVLHCTTGEYFKTKPNFVKTCLKSDPEFDACSRQAVQQLFNALGPGLPEIGMEPLDPLKIPKIRILQGDGPVNVNAALDDVTVTGFGKTEVLSSQVDSKTYDFHTKVRVPKIRIEGTYDLKGKILLIPLVGRGICWFEPTNMTIDIISDTKLYNKDDFVFFNVTGAHVKYNIGGLKLRMNNLFDGIESLEESTNAYLNANWRPVSESLRPILSKTIEDILLGFMQRLFHNLPGDFMIGDVKTWQSKKNEKKV</sequence>
<evidence type="ECO:0000256" key="3">
    <source>
        <dbReference type="ARBA" id="ARBA00060902"/>
    </source>
</evidence>
<dbReference type="FunFam" id="3.15.10.30:FF:000001">
    <property type="entry name" value="Takeout-like protein 1"/>
    <property type="match status" value="1"/>
</dbReference>
<dbReference type="InterPro" id="IPR010562">
    <property type="entry name" value="Haemolymph_juvenile_hormone-bd"/>
</dbReference>
<evidence type="ECO:0000256" key="4">
    <source>
        <dbReference type="SAM" id="SignalP"/>
    </source>
</evidence>
<organism evidence="5 6">
    <name type="scientific">Spodoptera littoralis</name>
    <name type="common">Egyptian cotton leafworm</name>
    <dbReference type="NCBI Taxonomy" id="7109"/>
    <lineage>
        <taxon>Eukaryota</taxon>
        <taxon>Metazoa</taxon>
        <taxon>Ecdysozoa</taxon>
        <taxon>Arthropoda</taxon>
        <taxon>Hexapoda</taxon>
        <taxon>Insecta</taxon>
        <taxon>Pterygota</taxon>
        <taxon>Neoptera</taxon>
        <taxon>Endopterygota</taxon>
        <taxon>Lepidoptera</taxon>
        <taxon>Glossata</taxon>
        <taxon>Ditrysia</taxon>
        <taxon>Noctuoidea</taxon>
        <taxon>Noctuidae</taxon>
        <taxon>Amphipyrinae</taxon>
        <taxon>Spodoptera</taxon>
    </lineage>
</organism>
<dbReference type="PANTHER" id="PTHR11008:SF25">
    <property type="entry name" value="IP09473P-RELATED"/>
    <property type="match status" value="1"/>
</dbReference>
<evidence type="ECO:0000256" key="1">
    <source>
        <dbReference type="ARBA" id="ARBA00022729"/>
    </source>
</evidence>
<accession>A0A9P0IGW2</accession>